<dbReference type="InterPro" id="IPR034660">
    <property type="entry name" value="DinB/YfiT-like"/>
</dbReference>
<dbReference type="Gene3D" id="1.20.120.450">
    <property type="entry name" value="dinb family like domain"/>
    <property type="match status" value="1"/>
</dbReference>
<keyword evidence="5" id="KW-1185">Reference proteome</keyword>
<dbReference type="PANTHER" id="PTHR37302">
    <property type="entry name" value="SLR1116 PROTEIN"/>
    <property type="match status" value="1"/>
</dbReference>
<evidence type="ECO:0000256" key="2">
    <source>
        <dbReference type="ARBA" id="ARBA00022723"/>
    </source>
</evidence>
<dbReference type="PANTHER" id="PTHR37302:SF3">
    <property type="entry name" value="DAMAGE-INDUCIBLE PROTEIN DINB"/>
    <property type="match status" value="1"/>
</dbReference>
<gene>
    <name evidence="4" type="ORF">ED312_01635</name>
</gene>
<protein>
    <submittedName>
        <fullName evidence="4">Damage-inducible protein DinB</fullName>
    </submittedName>
</protein>
<evidence type="ECO:0000256" key="1">
    <source>
        <dbReference type="ARBA" id="ARBA00008635"/>
    </source>
</evidence>
<proteinExistence type="inferred from homology"/>
<name>A0A3N0F2S4_SINP1</name>
<dbReference type="OrthoDB" id="9811413at2"/>
<dbReference type="EMBL" id="RJTM01000006">
    <property type="protein sequence ID" value="RNL94463.1"/>
    <property type="molecule type" value="Genomic_DNA"/>
</dbReference>
<comment type="similarity">
    <text evidence="1">Belongs to the DinB family.</text>
</comment>
<dbReference type="SUPFAM" id="SSF109854">
    <property type="entry name" value="DinB/YfiT-like putative metalloenzymes"/>
    <property type="match status" value="1"/>
</dbReference>
<feature type="binding site" evidence="3">
    <location>
        <position position="136"/>
    </location>
    <ligand>
        <name>a divalent metal cation</name>
        <dbReference type="ChEBI" id="CHEBI:60240"/>
    </ligand>
</feature>
<dbReference type="RefSeq" id="WP_123214258.1">
    <property type="nucleotide sequence ID" value="NZ_RJTM01000006.1"/>
</dbReference>
<dbReference type="AlphaFoldDB" id="A0A3N0F2S4"/>
<dbReference type="Proteomes" id="UP000267469">
    <property type="component" value="Unassembled WGS sequence"/>
</dbReference>
<comment type="caution">
    <text evidence="4">The sequence shown here is derived from an EMBL/GenBank/DDBJ whole genome shotgun (WGS) entry which is preliminary data.</text>
</comment>
<feature type="binding site" evidence="3">
    <location>
        <position position="52"/>
    </location>
    <ligand>
        <name>a divalent metal cation</name>
        <dbReference type="ChEBI" id="CHEBI:60240"/>
    </ligand>
</feature>
<organism evidence="4 5">
    <name type="scientific">Sinomicrobium pectinilyticum</name>
    <dbReference type="NCBI Taxonomy" id="1084421"/>
    <lineage>
        <taxon>Bacteria</taxon>
        <taxon>Pseudomonadati</taxon>
        <taxon>Bacteroidota</taxon>
        <taxon>Flavobacteriia</taxon>
        <taxon>Flavobacteriales</taxon>
        <taxon>Flavobacteriaceae</taxon>
        <taxon>Sinomicrobium</taxon>
    </lineage>
</organism>
<evidence type="ECO:0000313" key="4">
    <source>
        <dbReference type="EMBL" id="RNL94463.1"/>
    </source>
</evidence>
<evidence type="ECO:0000313" key="5">
    <source>
        <dbReference type="Proteomes" id="UP000267469"/>
    </source>
</evidence>
<reference evidence="4 5" key="1">
    <citation type="submission" date="2018-10" db="EMBL/GenBank/DDBJ databases">
        <title>Sinomicrobium pectinilyticum sp. nov., a pectinase-producing bacterium isolated from alkaline and saline soil, and emended description of the genus Sinomicrobium.</title>
        <authorList>
            <person name="Cheng B."/>
            <person name="Li C."/>
            <person name="Lai Q."/>
            <person name="Du M."/>
            <person name="Shao Z."/>
            <person name="Xu P."/>
            <person name="Yang C."/>
        </authorList>
    </citation>
    <scope>NUCLEOTIDE SEQUENCE [LARGE SCALE GENOMIC DNA]</scope>
    <source>
        <strain evidence="4 5">5DNS001</strain>
    </source>
</reference>
<keyword evidence="2 3" id="KW-0479">Metal-binding</keyword>
<feature type="binding site" evidence="3">
    <location>
        <position position="132"/>
    </location>
    <ligand>
        <name>a divalent metal cation</name>
        <dbReference type="ChEBI" id="CHEBI:60240"/>
    </ligand>
</feature>
<dbReference type="InterPro" id="IPR007837">
    <property type="entry name" value="DinB"/>
</dbReference>
<accession>A0A3N0F2S4</accession>
<evidence type="ECO:0000256" key="3">
    <source>
        <dbReference type="PIRSR" id="PIRSR607837-1"/>
    </source>
</evidence>
<sequence length="165" mass="19296">MKTAISLLTKNYVNYNLWANTKLVEWLRTKDEDLMEQHVPSSFPGIGPTLEHIRQTERYWLSVLKKEPSKTFKEVKGTLEDTFTGVLKQSSELANYIHVLAEENTEEKILIESPWFRSDFPAFEYVMHCVNHSTYHRGQVITIGRNLGFTDAPMTDYNFYNVEKQ</sequence>
<dbReference type="GO" id="GO:0046872">
    <property type="term" value="F:metal ion binding"/>
    <property type="evidence" value="ECO:0007669"/>
    <property type="project" value="UniProtKB-KW"/>
</dbReference>
<dbReference type="Pfam" id="PF05163">
    <property type="entry name" value="DinB"/>
    <property type="match status" value="1"/>
</dbReference>